<dbReference type="AlphaFoldDB" id="A0A2J7PMI4"/>
<dbReference type="EMBL" id="NEVH01023985">
    <property type="protein sequence ID" value="PNF17548.1"/>
    <property type="molecule type" value="Genomic_DNA"/>
</dbReference>
<organism evidence="1 2">
    <name type="scientific">Cryptotermes secundus</name>
    <dbReference type="NCBI Taxonomy" id="105785"/>
    <lineage>
        <taxon>Eukaryota</taxon>
        <taxon>Metazoa</taxon>
        <taxon>Ecdysozoa</taxon>
        <taxon>Arthropoda</taxon>
        <taxon>Hexapoda</taxon>
        <taxon>Insecta</taxon>
        <taxon>Pterygota</taxon>
        <taxon>Neoptera</taxon>
        <taxon>Polyneoptera</taxon>
        <taxon>Dictyoptera</taxon>
        <taxon>Blattodea</taxon>
        <taxon>Blattoidea</taxon>
        <taxon>Termitoidae</taxon>
        <taxon>Kalotermitidae</taxon>
        <taxon>Cryptotermitinae</taxon>
        <taxon>Cryptotermes</taxon>
    </lineage>
</organism>
<evidence type="ECO:0000313" key="2">
    <source>
        <dbReference type="Proteomes" id="UP000235965"/>
    </source>
</evidence>
<sequence length="63" mass="7345">MDWIIFCAIILHMRTYTEVKFRFTAPTAHANPFTAALKLVYWAKIQTNYAEGSYRLLHPVILS</sequence>
<evidence type="ECO:0000313" key="1">
    <source>
        <dbReference type="EMBL" id="PNF17548.1"/>
    </source>
</evidence>
<comment type="caution">
    <text evidence="1">The sequence shown here is derived from an EMBL/GenBank/DDBJ whole genome shotgun (WGS) entry which is preliminary data.</text>
</comment>
<gene>
    <name evidence="1" type="ORF">B7P43_G15819</name>
</gene>
<name>A0A2J7PMI4_9NEOP</name>
<protein>
    <submittedName>
        <fullName evidence="1">Uncharacterized protein</fullName>
    </submittedName>
</protein>
<dbReference type="Proteomes" id="UP000235965">
    <property type="component" value="Unassembled WGS sequence"/>
</dbReference>
<accession>A0A2J7PMI4</accession>
<reference evidence="1 2" key="1">
    <citation type="submission" date="2017-12" db="EMBL/GenBank/DDBJ databases">
        <title>Hemimetabolous genomes reveal molecular basis of termite eusociality.</title>
        <authorList>
            <person name="Harrison M.C."/>
            <person name="Jongepier E."/>
            <person name="Robertson H.M."/>
            <person name="Arning N."/>
            <person name="Bitard-Feildel T."/>
            <person name="Chao H."/>
            <person name="Childers C.P."/>
            <person name="Dinh H."/>
            <person name="Doddapaneni H."/>
            <person name="Dugan S."/>
            <person name="Gowin J."/>
            <person name="Greiner C."/>
            <person name="Han Y."/>
            <person name="Hu H."/>
            <person name="Hughes D.S.T."/>
            <person name="Huylmans A.-K."/>
            <person name="Kemena C."/>
            <person name="Kremer L.P.M."/>
            <person name="Lee S.L."/>
            <person name="Lopez-Ezquerra A."/>
            <person name="Mallet L."/>
            <person name="Monroy-Kuhn J.M."/>
            <person name="Moser A."/>
            <person name="Murali S.C."/>
            <person name="Muzny D.M."/>
            <person name="Otani S."/>
            <person name="Piulachs M.-D."/>
            <person name="Poelchau M."/>
            <person name="Qu J."/>
            <person name="Schaub F."/>
            <person name="Wada-Katsumata A."/>
            <person name="Worley K.C."/>
            <person name="Xie Q."/>
            <person name="Ylla G."/>
            <person name="Poulsen M."/>
            <person name="Gibbs R.A."/>
            <person name="Schal C."/>
            <person name="Richards S."/>
            <person name="Belles X."/>
            <person name="Korb J."/>
            <person name="Bornberg-Bauer E."/>
        </authorList>
    </citation>
    <scope>NUCLEOTIDE SEQUENCE [LARGE SCALE GENOMIC DNA]</scope>
    <source>
        <tissue evidence="1">Whole body</tissue>
    </source>
</reference>
<dbReference type="InParanoid" id="A0A2J7PMI4"/>
<proteinExistence type="predicted"/>
<keyword evidence="2" id="KW-1185">Reference proteome</keyword>